<evidence type="ECO:0000313" key="8">
    <source>
        <dbReference type="EMBL" id="KAA3486944.1"/>
    </source>
</evidence>
<keyword evidence="3" id="KW-0540">Nuclease</keyword>
<dbReference type="InterPro" id="IPR041373">
    <property type="entry name" value="RT_RNaseH"/>
</dbReference>
<dbReference type="GO" id="GO:0004519">
    <property type="term" value="F:endonuclease activity"/>
    <property type="evidence" value="ECO:0007669"/>
    <property type="project" value="UniProtKB-KW"/>
</dbReference>
<keyword evidence="1" id="KW-0808">Transferase</keyword>
<evidence type="ECO:0000256" key="5">
    <source>
        <dbReference type="ARBA" id="ARBA00022801"/>
    </source>
</evidence>
<dbReference type="InterPro" id="IPR050951">
    <property type="entry name" value="Retrovirus_Pol_polyprotein"/>
</dbReference>
<protein>
    <submittedName>
        <fullName evidence="8">Integrase</fullName>
    </submittedName>
</protein>
<keyword evidence="4" id="KW-0255">Endonuclease</keyword>
<proteinExistence type="predicted"/>
<feature type="domain" description="Reverse transcriptase RNase H-like" evidence="7">
    <location>
        <begin position="23"/>
        <end position="82"/>
    </location>
</feature>
<dbReference type="GO" id="GO:0003964">
    <property type="term" value="F:RNA-directed DNA polymerase activity"/>
    <property type="evidence" value="ECO:0007669"/>
    <property type="project" value="UniProtKB-KW"/>
</dbReference>
<dbReference type="GO" id="GO:0016787">
    <property type="term" value="F:hydrolase activity"/>
    <property type="evidence" value="ECO:0007669"/>
    <property type="project" value="UniProtKB-KW"/>
</dbReference>
<keyword evidence="5" id="KW-0378">Hydrolase</keyword>
<evidence type="ECO:0000256" key="1">
    <source>
        <dbReference type="ARBA" id="ARBA00022679"/>
    </source>
</evidence>
<organism evidence="8 9">
    <name type="scientific">Gossypium australe</name>
    <dbReference type="NCBI Taxonomy" id="47621"/>
    <lineage>
        <taxon>Eukaryota</taxon>
        <taxon>Viridiplantae</taxon>
        <taxon>Streptophyta</taxon>
        <taxon>Embryophyta</taxon>
        <taxon>Tracheophyta</taxon>
        <taxon>Spermatophyta</taxon>
        <taxon>Magnoliopsida</taxon>
        <taxon>eudicotyledons</taxon>
        <taxon>Gunneridae</taxon>
        <taxon>Pentapetalae</taxon>
        <taxon>rosids</taxon>
        <taxon>malvids</taxon>
        <taxon>Malvales</taxon>
        <taxon>Malvaceae</taxon>
        <taxon>Malvoideae</taxon>
        <taxon>Gossypium</taxon>
    </lineage>
</organism>
<evidence type="ECO:0000256" key="3">
    <source>
        <dbReference type="ARBA" id="ARBA00022722"/>
    </source>
</evidence>
<accession>A0A5B6X0V0</accession>
<evidence type="ECO:0000256" key="2">
    <source>
        <dbReference type="ARBA" id="ARBA00022695"/>
    </source>
</evidence>
<evidence type="ECO:0000313" key="9">
    <source>
        <dbReference type="Proteomes" id="UP000325315"/>
    </source>
</evidence>
<evidence type="ECO:0000256" key="6">
    <source>
        <dbReference type="ARBA" id="ARBA00022918"/>
    </source>
</evidence>
<dbReference type="PANTHER" id="PTHR37984">
    <property type="entry name" value="PROTEIN CBG26694"/>
    <property type="match status" value="1"/>
</dbReference>
<dbReference type="Pfam" id="PF17917">
    <property type="entry name" value="RT_RNaseH"/>
    <property type="match status" value="1"/>
</dbReference>
<evidence type="ECO:0000259" key="7">
    <source>
        <dbReference type="Pfam" id="PF17917"/>
    </source>
</evidence>
<dbReference type="PANTHER" id="PTHR37984:SF5">
    <property type="entry name" value="PROTEIN NYNRIN-LIKE"/>
    <property type="match status" value="1"/>
</dbReference>
<dbReference type="SUPFAM" id="SSF56672">
    <property type="entry name" value="DNA/RNA polymerases"/>
    <property type="match status" value="1"/>
</dbReference>
<keyword evidence="9" id="KW-1185">Reference proteome</keyword>
<name>A0A5B6X0V0_9ROSI</name>
<reference evidence="9" key="1">
    <citation type="journal article" date="2019" name="Plant Biotechnol. J.">
        <title>Genome sequencing of the Australian wild diploid species Gossypium australe highlights disease resistance and delayed gland morphogenesis.</title>
        <authorList>
            <person name="Cai Y."/>
            <person name="Cai X."/>
            <person name="Wang Q."/>
            <person name="Wang P."/>
            <person name="Zhang Y."/>
            <person name="Cai C."/>
            <person name="Xu Y."/>
            <person name="Wang K."/>
            <person name="Zhou Z."/>
            <person name="Wang C."/>
            <person name="Geng S."/>
            <person name="Li B."/>
            <person name="Dong Q."/>
            <person name="Hou Y."/>
            <person name="Wang H."/>
            <person name="Ai P."/>
            <person name="Liu Z."/>
            <person name="Yi F."/>
            <person name="Sun M."/>
            <person name="An G."/>
            <person name="Cheng J."/>
            <person name="Zhang Y."/>
            <person name="Shi Q."/>
            <person name="Xie Y."/>
            <person name="Shi X."/>
            <person name="Chang Y."/>
            <person name="Huang F."/>
            <person name="Chen Y."/>
            <person name="Hong S."/>
            <person name="Mi L."/>
            <person name="Sun Q."/>
            <person name="Zhang L."/>
            <person name="Zhou B."/>
            <person name="Peng R."/>
            <person name="Zhang X."/>
            <person name="Liu F."/>
        </authorList>
    </citation>
    <scope>NUCLEOTIDE SEQUENCE [LARGE SCALE GENOMIC DNA]</scope>
    <source>
        <strain evidence="9">cv. PA1801</strain>
    </source>
</reference>
<gene>
    <name evidence="8" type="ORF">EPI10_030806</name>
</gene>
<dbReference type="InterPro" id="IPR043502">
    <property type="entry name" value="DNA/RNA_pol_sf"/>
</dbReference>
<keyword evidence="6" id="KW-0695">RNA-directed DNA polymerase</keyword>
<dbReference type="OrthoDB" id="1738613at2759"/>
<sequence>MRKNFFCFKRCFTKWFGLSTDARGKVIAFASQILKPQKKNYATLDLELVVVVFTLMIWRHYLYGEKCHIFIDHKSLNKVNAAVDALSRKSLFTLKAMNTICFWNVMSYWWLGMKRELSEYVAKCMITQCTNVYHSRSRPEIFLEILGQLGEISTVS</sequence>
<dbReference type="AlphaFoldDB" id="A0A5B6X0V0"/>
<dbReference type="EMBL" id="SMMG02000001">
    <property type="protein sequence ID" value="KAA3486944.1"/>
    <property type="molecule type" value="Genomic_DNA"/>
</dbReference>
<dbReference type="Proteomes" id="UP000325315">
    <property type="component" value="Unassembled WGS sequence"/>
</dbReference>
<evidence type="ECO:0000256" key="4">
    <source>
        <dbReference type="ARBA" id="ARBA00022759"/>
    </source>
</evidence>
<comment type="caution">
    <text evidence="8">The sequence shown here is derived from an EMBL/GenBank/DDBJ whole genome shotgun (WGS) entry which is preliminary data.</text>
</comment>
<keyword evidence="2" id="KW-0548">Nucleotidyltransferase</keyword>